<feature type="region of interest" description="Disordered" evidence="4">
    <location>
        <begin position="336"/>
        <end position="357"/>
    </location>
</feature>
<dbReference type="InterPro" id="IPR010982">
    <property type="entry name" value="Lambda_DNA-bd_dom_sf"/>
</dbReference>
<dbReference type="Pfam" id="PF00356">
    <property type="entry name" value="LacI"/>
    <property type="match status" value="1"/>
</dbReference>
<dbReference type="SMART" id="SM00354">
    <property type="entry name" value="HTH_LACI"/>
    <property type="match status" value="1"/>
</dbReference>
<dbReference type="Gene3D" id="1.10.260.40">
    <property type="entry name" value="lambda repressor-like DNA-binding domains"/>
    <property type="match status" value="1"/>
</dbReference>
<dbReference type="InterPro" id="IPR000843">
    <property type="entry name" value="HTH_LacI"/>
</dbReference>
<keyword evidence="3" id="KW-0804">Transcription</keyword>
<dbReference type="Pfam" id="PF13377">
    <property type="entry name" value="Peripla_BP_3"/>
    <property type="match status" value="1"/>
</dbReference>
<name>A0ABV6C1N2_9ACTN</name>
<dbReference type="SUPFAM" id="SSF47413">
    <property type="entry name" value="lambda repressor-like DNA-binding domains"/>
    <property type="match status" value="1"/>
</dbReference>
<organism evidence="6 7">
    <name type="scientific">Aciditerrimonas ferrireducens</name>
    <dbReference type="NCBI Taxonomy" id="667306"/>
    <lineage>
        <taxon>Bacteria</taxon>
        <taxon>Bacillati</taxon>
        <taxon>Actinomycetota</taxon>
        <taxon>Acidimicrobiia</taxon>
        <taxon>Acidimicrobiales</taxon>
        <taxon>Acidimicrobiaceae</taxon>
        <taxon>Aciditerrimonas</taxon>
    </lineage>
</organism>
<accession>A0ABV6C1N2</accession>
<dbReference type="Proteomes" id="UP001589788">
    <property type="component" value="Unassembled WGS sequence"/>
</dbReference>
<sequence>MASRRVTLADVARLAGVHPATASRALNQVDGSGLVSPATVARVTAAANRLGYRPNPVARSLRTRRSHTVGVVIPDLANPLFPPVIRGIEDRLAEGGYVALLANTDDDPAREHQLLERMRERHVDGLVLATVRRGTPEPAGPGEEDLPVVLVNRVAEDRALPAVAADDVSGIRLAVAHLVSLGHRRIGHVAGPQDLSTGAGRLRGFRLGMAEQGLEVGPADVVVAERYQVAEGLRCARQLLAQRPRVTAIVAANDMLALGCYRALAEAGLACPQDCSVVGFNDMPFVDQLSPPLTSVRFDHYAMGREAAQLILERLATPGCPTKVVYLPPELVVRASTGPAPRGGPGTEGRAGRRRAD</sequence>
<dbReference type="EMBL" id="JBHLYQ010000038">
    <property type="protein sequence ID" value="MFC0081591.1"/>
    <property type="molecule type" value="Genomic_DNA"/>
</dbReference>
<dbReference type="InterPro" id="IPR028082">
    <property type="entry name" value="Peripla_BP_I"/>
</dbReference>
<keyword evidence="2 6" id="KW-0238">DNA-binding</keyword>
<dbReference type="Gene3D" id="3.40.50.2300">
    <property type="match status" value="2"/>
</dbReference>
<protein>
    <submittedName>
        <fullName evidence="6">LacI family DNA-binding transcriptional regulator</fullName>
    </submittedName>
</protein>
<dbReference type="InterPro" id="IPR046335">
    <property type="entry name" value="LacI/GalR-like_sensor"/>
</dbReference>
<dbReference type="GO" id="GO:0003677">
    <property type="term" value="F:DNA binding"/>
    <property type="evidence" value="ECO:0007669"/>
    <property type="project" value="UniProtKB-KW"/>
</dbReference>
<evidence type="ECO:0000256" key="4">
    <source>
        <dbReference type="SAM" id="MobiDB-lite"/>
    </source>
</evidence>
<evidence type="ECO:0000256" key="1">
    <source>
        <dbReference type="ARBA" id="ARBA00023015"/>
    </source>
</evidence>
<comment type="caution">
    <text evidence="6">The sequence shown here is derived from an EMBL/GenBank/DDBJ whole genome shotgun (WGS) entry which is preliminary data.</text>
</comment>
<evidence type="ECO:0000313" key="7">
    <source>
        <dbReference type="Proteomes" id="UP001589788"/>
    </source>
</evidence>
<evidence type="ECO:0000259" key="5">
    <source>
        <dbReference type="PROSITE" id="PS50932"/>
    </source>
</evidence>
<gene>
    <name evidence="6" type="ORF">ACFFRE_05445</name>
</gene>
<dbReference type="SUPFAM" id="SSF53822">
    <property type="entry name" value="Periplasmic binding protein-like I"/>
    <property type="match status" value="1"/>
</dbReference>
<dbReference type="PROSITE" id="PS50932">
    <property type="entry name" value="HTH_LACI_2"/>
    <property type="match status" value="1"/>
</dbReference>
<evidence type="ECO:0000256" key="3">
    <source>
        <dbReference type="ARBA" id="ARBA00023163"/>
    </source>
</evidence>
<dbReference type="CDD" id="cd06267">
    <property type="entry name" value="PBP1_LacI_sugar_binding-like"/>
    <property type="match status" value="1"/>
</dbReference>
<keyword evidence="1" id="KW-0805">Transcription regulation</keyword>
<dbReference type="PANTHER" id="PTHR30146">
    <property type="entry name" value="LACI-RELATED TRANSCRIPTIONAL REPRESSOR"/>
    <property type="match status" value="1"/>
</dbReference>
<dbReference type="PANTHER" id="PTHR30146:SF109">
    <property type="entry name" value="HTH-TYPE TRANSCRIPTIONAL REGULATOR GALS"/>
    <property type="match status" value="1"/>
</dbReference>
<feature type="domain" description="HTH lacI-type" evidence="5">
    <location>
        <begin position="6"/>
        <end position="63"/>
    </location>
</feature>
<keyword evidence="7" id="KW-1185">Reference proteome</keyword>
<evidence type="ECO:0000313" key="6">
    <source>
        <dbReference type="EMBL" id="MFC0081591.1"/>
    </source>
</evidence>
<evidence type="ECO:0000256" key="2">
    <source>
        <dbReference type="ARBA" id="ARBA00023125"/>
    </source>
</evidence>
<reference evidence="6 7" key="1">
    <citation type="submission" date="2024-09" db="EMBL/GenBank/DDBJ databases">
        <authorList>
            <person name="Sun Q."/>
            <person name="Mori K."/>
        </authorList>
    </citation>
    <scope>NUCLEOTIDE SEQUENCE [LARGE SCALE GENOMIC DNA]</scope>
    <source>
        <strain evidence="6 7">JCM 15389</strain>
    </source>
</reference>
<dbReference type="CDD" id="cd01392">
    <property type="entry name" value="HTH_LacI"/>
    <property type="match status" value="1"/>
</dbReference>
<dbReference type="RefSeq" id="WP_377788883.1">
    <property type="nucleotide sequence ID" value="NZ_JBHLYQ010000038.1"/>
</dbReference>
<proteinExistence type="predicted"/>